<reference evidence="1 2" key="1">
    <citation type="submission" date="2018-11" db="EMBL/GenBank/DDBJ databases">
        <authorList>
            <consortium name="Pathogen Informatics"/>
        </authorList>
    </citation>
    <scope>NUCLEOTIDE SEQUENCE [LARGE SCALE GENOMIC DNA]</scope>
</reference>
<proteinExistence type="predicted"/>
<reference evidence="3" key="2">
    <citation type="submission" date="2019-09" db="UniProtKB">
        <authorList>
            <consortium name="WormBaseParasite"/>
        </authorList>
    </citation>
    <scope>IDENTIFICATION</scope>
</reference>
<dbReference type="WBParaSite" id="HPBE_0000753801-mRNA-1">
    <property type="protein sequence ID" value="HPBE_0000753801-mRNA-1"/>
    <property type="gene ID" value="HPBE_0000753801"/>
</dbReference>
<sequence length="153" mass="17952">MTKSGRREIEKQAWLWTTDVRANVREKERRRRKRQRRPWLLKNHYDNLSDKLETKDIGKFLGVIDENDHLLTNGKRALRRWHDYFEGISTKITVEETEEALKKMKPGKSAGPDDIAADSCLLEGKHDDFSIWKKKLVLQTARITVQFACSRSA</sequence>
<dbReference type="OrthoDB" id="5905407at2759"/>
<dbReference type="EMBL" id="UZAH01025913">
    <property type="protein sequence ID" value="VDO72663.1"/>
    <property type="molecule type" value="Genomic_DNA"/>
</dbReference>
<protein>
    <submittedName>
        <fullName evidence="3">Reverse transcriptase domain-containing protein</fullName>
    </submittedName>
</protein>
<keyword evidence="2" id="KW-1185">Reference proteome</keyword>
<organism evidence="2 3">
    <name type="scientific">Heligmosomoides polygyrus</name>
    <name type="common">Parasitic roundworm</name>
    <dbReference type="NCBI Taxonomy" id="6339"/>
    <lineage>
        <taxon>Eukaryota</taxon>
        <taxon>Metazoa</taxon>
        <taxon>Ecdysozoa</taxon>
        <taxon>Nematoda</taxon>
        <taxon>Chromadorea</taxon>
        <taxon>Rhabditida</taxon>
        <taxon>Rhabditina</taxon>
        <taxon>Rhabditomorpha</taxon>
        <taxon>Strongyloidea</taxon>
        <taxon>Heligmosomidae</taxon>
        <taxon>Heligmosomoides</taxon>
    </lineage>
</organism>
<accession>A0A183FK96</accession>
<dbReference type="AlphaFoldDB" id="A0A183FK96"/>
<accession>A0A3P7Z564</accession>
<dbReference type="Proteomes" id="UP000050761">
    <property type="component" value="Unassembled WGS sequence"/>
</dbReference>
<name>A0A183FK96_HELPZ</name>
<gene>
    <name evidence="1" type="ORF">HPBE_LOCUS7539</name>
</gene>
<evidence type="ECO:0000313" key="2">
    <source>
        <dbReference type="Proteomes" id="UP000050761"/>
    </source>
</evidence>
<evidence type="ECO:0000313" key="3">
    <source>
        <dbReference type="WBParaSite" id="HPBE_0000753801-mRNA-1"/>
    </source>
</evidence>
<evidence type="ECO:0000313" key="1">
    <source>
        <dbReference type="EMBL" id="VDO72663.1"/>
    </source>
</evidence>